<gene>
    <name evidence="1" type="ORF">Pfra01_002795700</name>
</gene>
<sequence>MAYRAIQRAKAKQKVDPGVEYGRLPSFLLEFARRNPGSRVCCQLDSKGRFYRPFLSIGSVVRAQDAFLPVWKCDGAHMKDPLYNGICLSIIGKDGNKPNGPVAVAYIHKETETTLRGSFATVSLLV</sequence>
<organism evidence="1 2">
    <name type="scientific">Phytophthora fragariaefolia</name>
    <dbReference type="NCBI Taxonomy" id="1490495"/>
    <lineage>
        <taxon>Eukaryota</taxon>
        <taxon>Sar</taxon>
        <taxon>Stramenopiles</taxon>
        <taxon>Oomycota</taxon>
        <taxon>Peronosporomycetes</taxon>
        <taxon>Peronosporales</taxon>
        <taxon>Peronosporaceae</taxon>
        <taxon>Phytophthora</taxon>
    </lineage>
</organism>
<evidence type="ECO:0000313" key="1">
    <source>
        <dbReference type="EMBL" id="GMF64017.1"/>
    </source>
</evidence>
<protein>
    <submittedName>
        <fullName evidence="1">Unnamed protein product</fullName>
    </submittedName>
</protein>
<name>A0A9W6YH33_9STRA</name>
<keyword evidence="2" id="KW-1185">Reference proteome</keyword>
<dbReference type="OrthoDB" id="128140at2759"/>
<dbReference type="Proteomes" id="UP001165121">
    <property type="component" value="Unassembled WGS sequence"/>
</dbReference>
<evidence type="ECO:0000313" key="2">
    <source>
        <dbReference type="Proteomes" id="UP001165121"/>
    </source>
</evidence>
<proteinExistence type="predicted"/>
<comment type="caution">
    <text evidence="1">The sequence shown here is derived from an EMBL/GenBank/DDBJ whole genome shotgun (WGS) entry which is preliminary data.</text>
</comment>
<accession>A0A9W6YH33</accession>
<dbReference type="AlphaFoldDB" id="A0A9W6YH33"/>
<dbReference type="EMBL" id="BSXT01007606">
    <property type="protein sequence ID" value="GMF64017.1"/>
    <property type="molecule type" value="Genomic_DNA"/>
</dbReference>
<reference evidence="1" key="1">
    <citation type="submission" date="2023-04" db="EMBL/GenBank/DDBJ databases">
        <title>Phytophthora fragariaefolia NBRC 109709.</title>
        <authorList>
            <person name="Ichikawa N."/>
            <person name="Sato H."/>
            <person name="Tonouchi N."/>
        </authorList>
    </citation>
    <scope>NUCLEOTIDE SEQUENCE</scope>
    <source>
        <strain evidence="1">NBRC 109709</strain>
    </source>
</reference>